<dbReference type="Proteomes" id="UP000800039">
    <property type="component" value="Unassembled WGS sequence"/>
</dbReference>
<protein>
    <submittedName>
        <fullName evidence="2">Uncharacterized protein</fullName>
    </submittedName>
</protein>
<keyword evidence="1" id="KW-1133">Transmembrane helix</keyword>
<feature type="transmembrane region" description="Helical" evidence="1">
    <location>
        <begin position="361"/>
        <end position="383"/>
    </location>
</feature>
<feature type="transmembrane region" description="Helical" evidence="1">
    <location>
        <begin position="327"/>
        <end position="346"/>
    </location>
</feature>
<keyword evidence="1" id="KW-0472">Membrane</keyword>
<dbReference type="EMBL" id="ML976615">
    <property type="protein sequence ID" value="KAF1846957.1"/>
    <property type="molecule type" value="Genomic_DNA"/>
</dbReference>
<evidence type="ECO:0000256" key="1">
    <source>
        <dbReference type="SAM" id="Phobius"/>
    </source>
</evidence>
<keyword evidence="3" id="KW-1185">Reference proteome</keyword>
<evidence type="ECO:0000313" key="3">
    <source>
        <dbReference type="Proteomes" id="UP000800039"/>
    </source>
</evidence>
<dbReference type="AlphaFoldDB" id="A0A9P4GKL1"/>
<reference evidence="2" key="1">
    <citation type="submission" date="2020-01" db="EMBL/GenBank/DDBJ databases">
        <authorList>
            <consortium name="DOE Joint Genome Institute"/>
            <person name="Haridas S."/>
            <person name="Albert R."/>
            <person name="Binder M."/>
            <person name="Bloem J."/>
            <person name="Labutti K."/>
            <person name="Salamov A."/>
            <person name="Andreopoulos B."/>
            <person name="Baker S.E."/>
            <person name="Barry K."/>
            <person name="Bills G."/>
            <person name="Bluhm B.H."/>
            <person name="Cannon C."/>
            <person name="Castanera R."/>
            <person name="Culley D.E."/>
            <person name="Daum C."/>
            <person name="Ezra D."/>
            <person name="Gonzalez J.B."/>
            <person name="Henrissat B."/>
            <person name="Kuo A."/>
            <person name="Liang C."/>
            <person name="Lipzen A."/>
            <person name="Lutzoni F."/>
            <person name="Magnuson J."/>
            <person name="Mondo S."/>
            <person name="Nolan M."/>
            <person name="Ohm R."/>
            <person name="Pangilinan J."/>
            <person name="Park H.-J."/>
            <person name="Ramirez L."/>
            <person name="Alfaro M."/>
            <person name="Sun H."/>
            <person name="Tritt A."/>
            <person name="Yoshinaga Y."/>
            <person name="Zwiers L.-H."/>
            <person name="Turgeon B.G."/>
            <person name="Goodwin S.B."/>
            <person name="Spatafora J.W."/>
            <person name="Crous P.W."/>
            <person name="Grigoriev I.V."/>
        </authorList>
    </citation>
    <scope>NUCLEOTIDE SEQUENCE</scope>
    <source>
        <strain evidence="2">CBS 394.84</strain>
    </source>
</reference>
<dbReference type="RefSeq" id="XP_040789520.1">
    <property type="nucleotide sequence ID" value="XM_040938474.1"/>
</dbReference>
<dbReference type="OrthoDB" id="5428055at2759"/>
<comment type="caution">
    <text evidence="2">The sequence shown here is derived from an EMBL/GenBank/DDBJ whole genome shotgun (WGS) entry which is preliminary data.</text>
</comment>
<organism evidence="2 3">
    <name type="scientific">Cucurbitaria berberidis CBS 394.84</name>
    <dbReference type="NCBI Taxonomy" id="1168544"/>
    <lineage>
        <taxon>Eukaryota</taxon>
        <taxon>Fungi</taxon>
        <taxon>Dikarya</taxon>
        <taxon>Ascomycota</taxon>
        <taxon>Pezizomycotina</taxon>
        <taxon>Dothideomycetes</taxon>
        <taxon>Pleosporomycetidae</taxon>
        <taxon>Pleosporales</taxon>
        <taxon>Pleosporineae</taxon>
        <taxon>Cucurbitariaceae</taxon>
        <taxon>Cucurbitaria</taxon>
    </lineage>
</organism>
<dbReference type="GeneID" id="63855730"/>
<accession>A0A9P4GKL1</accession>
<keyword evidence="1" id="KW-0812">Transmembrane</keyword>
<proteinExistence type="predicted"/>
<gene>
    <name evidence="2" type="ORF">K460DRAFT_50845</name>
</gene>
<evidence type="ECO:0000313" key="2">
    <source>
        <dbReference type="EMBL" id="KAF1846957.1"/>
    </source>
</evidence>
<sequence length="414" mass="47729">MLTVSKLQGFQTFQLEFSLPYLVLRAVPTSEKHGRGARNKQQCWTDLSFLNISSSADTNSHHTIHESQVSIVLFGIDHNQWTGYAFARRCCTDTNENAEHEDGSYSDELSKEDGHLLEDELENNPFSLHDGVPSERHDFVWDPRAYWLCIVARRLRIVHQEWEYLVHRVDHAAKALHKSPVSAANANPTTSELNRSLKLMLLVQTLQERILTVIRAWEEFSSPSGDIAYFEDLDECYIHATLNSIHETFENLKQLERKLDSMGKYCERKLLQIRMEVESSRPNYETNEIARRIHSLCLLTNALAFESQKLHRRGTQAAETTSKISRWNVSLIWIITPIIITLLYFGSDRNIFSFDRNTKTFFISMGVLMVALPLITWLLNIVLTKSRAIIFKTVWVRSSSAVRRQAASEKLFLA</sequence>
<name>A0A9P4GKL1_9PLEO</name>